<dbReference type="OrthoDB" id="6159439at2759"/>
<dbReference type="EMBL" id="CAJVPJ010001685">
    <property type="protein sequence ID" value="CAG8600336.1"/>
    <property type="molecule type" value="Genomic_DNA"/>
</dbReference>
<gene>
    <name evidence="2" type="ORF">POCULU_LOCUS7429</name>
</gene>
<reference evidence="2" key="1">
    <citation type="submission" date="2021-06" db="EMBL/GenBank/DDBJ databases">
        <authorList>
            <person name="Kallberg Y."/>
            <person name="Tangrot J."/>
            <person name="Rosling A."/>
        </authorList>
    </citation>
    <scope>NUCLEOTIDE SEQUENCE</scope>
    <source>
        <strain evidence="2">IA702</strain>
    </source>
</reference>
<sequence>MTRKPRTVFTRERIYILGQKFVAGMINHYEVGLIERAASETGLAMNTIKAKHKPTAPRNPTIPRIRIPTAKRALSGYNIFMKKFFQKTKVNGQLEPNTLIEAEGLNANAKARAEALRLETFEEKDASDLTDVEYSSSDRTSDDTVSGVDSEARESEEGSVETSKWWRKFL</sequence>
<comment type="caution">
    <text evidence="2">The sequence shown here is derived from an EMBL/GenBank/DDBJ whole genome shotgun (WGS) entry which is preliminary data.</text>
</comment>
<dbReference type="Proteomes" id="UP000789572">
    <property type="component" value="Unassembled WGS sequence"/>
</dbReference>
<name>A0A9N9GG96_9GLOM</name>
<feature type="region of interest" description="Disordered" evidence="1">
    <location>
        <begin position="127"/>
        <end position="170"/>
    </location>
</feature>
<organism evidence="2 3">
    <name type="scientific">Paraglomus occultum</name>
    <dbReference type="NCBI Taxonomy" id="144539"/>
    <lineage>
        <taxon>Eukaryota</taxon>
        <taxon>Fungi</taxon>
        <taxon>Fungi incertae sedis</taxon>
        <taxon>Mucoromycota</taxon>
        <taxon>Glomeromycotina</taxon>
        <taxon>Glomeromycetes</taxon>
        <taxon>Paraglomerales</taxon>
        <taxon>Paraglomeraceae</taxon>
        <taxon>Paraglomus</taxon>
    </lineage>
</organism>
<protein>
    <submittedName>
        <fullName evidence="2">10069_t:CDS:1</fullName>
    </submittedName>
</protein>
<dbReference type="AlphaFoldDB" id="A0A9N9GG96"/>
<feature type="compositionally biased region" description="Low complexity" evidence="1">
    <location>
        <begin position="135"/>
        <end position="149"/>
    </location>
</feature>
<evidence type="ECO:0000256" key="1">
    <source>
        <dbReference type="SAM" id="MobiDB-lite"/>
    </source>
</evidence>
<keyword evidence="3" id="KW-1185">Reference proteome</keyword>
<accession>A0A9N9GG96</accession>
<proteinExistence type="predicted"/>
<evidence type="ECO:0000313" key="3">
    <source>
        <dbReference type="Proteomes" id="UP000789572"/>
    </source>
</evidence>
<feature type="non-terminal residue" evidence="2">
    <location>
        <position position="170"/>
    </location>
</feature>
<evidence type="ECO:0000313" key="2">
    <source>
        <dbReference type="EMBL" id="CAG8600336.1"/>
    </source>
</evidence>